<gene>
    <name evidence="3" type="ORF">BO225_00950</name>
</gene>
<dbReference type="GO" id="GO:0009307">
    <property type="term" value="P:DNA restriction-modification system"/>
    <property type="evidence" value="ECO:0007669"/>
    <property type="project" value="UniProtKB-KW"/>
</dbReference>
<dbReference type="Proteomes" id="UP000186705">
    <property type="component" value="Unassembled WGS sequence"/>
</dbReference>
<evidence type="ECO:0000313" key="3">
    <source>
        <dbReference type="EMBL" id="OLU47864.1"/>
    </source>
</evidence>
<reference evidence="3 4" key="1">
    <citation type="submission" date="2016-11" db="EMBL/GenBank/DDBJ databases">
        <title>Description of two novel members of the family Erysipelotrichaceae: Ileibacterium lipovorans gen. nov., sp. nov. and Dubosiella newyorkensis, gen. nov., sp. nov.</title>
        <authorList>
            <person name="Cox L.M."/>
            <person name="Sohn J."/>
            <person name="Tyrrell K.L."/>
            <person name="Citron D.M."/>
            <person name="Lawson P.A."/>
            <person name="Patel N.B."/>
            <person name="Iizumi T."/>
            <person name="Perez-Perez G.I."/>
            <person name="Goldstein E.J."/>
            <person name="Blaser M.J."/>
        </authorList>
    </citation>
    <scope>NUCLEOTIDE SEQUENCE [LARGE SCALE GENOMIC DNA]</scope>
    <source>
        <strain evidence="3 4">NYU-BL-A4</strain>
    </source>
</reference>
<name>A0A1U7NQF3_9FIRM</name>
<dbReference type="AlphaFoldDB" id="A0A1U7NQF3"/>
<evidence type="ECO:0000256" key="2">
    <source>
        <dbReference type="ARBA" id="ARBA00023125"/>
    </source>
</evidence>
<evidence type="ECO:0000313" key="4">
    <source>
        <dbReference type="Proteomes" id="UP000186705"/>
    </source>
</evidence>
<dbReference type="EMBL" id="MPKA01000033">
    <property type="protein sequence ID" value="OLU47864.1"/>
    <property type="molecule type" value="Genomic_DNA"/>
</dbReference>
<keyword evidence="4" id="KW-1185">Reference proteome</keyword>
<dbReference type="InterPro" id="IPR044946">
    <property type="entry name" value="Restrct_endonuc_typeI_TRD_sf"/>
</dbReference>
<keyword evidence="1" id="KW-0680">Restriction system</keyword>
<organism evidence="3 4">
    <name type="scientific">Dubosiella newyorkensis</name>
    <dbReference type="NCBI Taxonomy" id="1862672"/>
    <lineage>
        <taxon>Bacteria</taxon>
        <taxon>Bacillati</taxon>
        <taxon>Bacillota</taxon>
        <taxon>Erysipelotrichia</taxon>
        <taxon>Erysipelotrichales</taxon>
        <taxon>Erysipelotrichaceae</taxon>
        <taxon>Dubosiella</taxon>
    </lineage>
</organism>
<evidence type="ECO:0000256" key="1">
    <source>
        <dbReference type="ARBA" id="ARBA00022747"/>
    </source>
</evidence>
<dbReference type="Gene3D" id="1.10.287.1120">
    <property type="entry name" value="Bipartite methylase S protein"/>
    <property type="match status" value="1"/>
</dbReference>
<protein>
    <recommendedName>
        <fullName evidence="5">Restriction endonuclease subunit S</fullName>
    </recommendedName>
</protein>
<dbReference type="Gene3D" id="3.90.220.20">
    <property type="entry name" value="DNA methylase specificity domains"/>
    <property type="match status" value="1"/>
</dbReference>
<dbReference type="SUPFAM" id="SSF116734">
    <property type="entry name" value="DNA methylase specificity domain"/>
    <property type="match status" value="1"/>
</dbReference>
<dbReference type="GO" id="GO:0003677">
    <property type="term" value="F:DNA binding"/>
    <property type="evidence" value="ECO:0007669"/>
    <property type="project" value="UniProtKB-KW"/>
</dbReference>
<evidence type="ECO:0008006" key="5">
    <source>
        <dbReference type="Google" id="ProtNLM"/>
    </source>
</evidence>
<proteinExistence type="predicted"/>
<keyword evidence="2" id="KW-0238">DNA-binding</keyword>
<dbReference type="STRING" id="1862672.BO225_00950"/>
<feature type="non-terminal residue" evidence="3">
    <location>
        <position position="1"/>
    </location>
</feature>
<sequence>TMMNELVPEDFFKQVILIPGIEEQNKIGNLFLDIDKFITLHQRKVEKLKKVKASLLEKMFV</sequence>
<comment type="caution">
    <text evidence="3">The sequence shown here is derived from an EMBL/GenBank/DDBJ whole genome shotgun (WGS) entry which is preliminary data.</text>
</comment>
<accession>A0A1U7NQF3</accession>